<dbReference type="InterPro" id="IPR050638">
    <property type="entry name" value="AA-Vitamin_Transporters"/>
</dbReference>
<dbReference type="SUPFAM" id="SSF103481">
    <property type="entry name" value="Multidrug resistance efflux transporter EmrE"/>
    <property type="match status" value="2"/>
</dbReference>
<dbReference type="RefSeq" id="WP_338364425.1">
    <property type="nucleotide sequence ID" value="NZ_CAWVOK010000026.1"/>
</dbReference>
<evidence type="ECO:0000256" key="8">
    <source>
        <dbReference type="ARBA" id="ARBA00023136"/>
    </source>
</evidence>
<dbReference type="Pfam" id="PF00892">
    <property type="entry name" value="EamA"/>
    <property type="match status" value="2"/>
</dbReference>
<evidence type="ECO:0000256" key="2">
    <source>
        <dbReference type="ARBA" id="ARBA00004141"/>
    </source>
</evidence>
<accession>A0ABP0EVR0</accession>
<dbReference type="InterPro" id="IPR000620">
    <property type="entry name" value="EamA_dom"/>
</dbReference>
<dbReference type="InterPro" id="IPR037185">
    <property type="entry name" value="EmrE-like"/>
</dbReference>
<keyword evidence="7 9" id="KW-1133">Transmembrane helix</keyword>
<feature type="transmembrane region" description="Helical" evidence="9">
    <location>
        <begin position="32"/>
        <end position="51"/>
    </location>
</feature>
<evidence type="ECO:0000256" key="6">
    <source>
        <dbReference type="ARBA" id="ARBA00022970"/>
    </source>
</evidence>
<gene>
    <name evidence="11" type="ORF">CAXC1_330079</name>
</gene>
<proteinExistence type="inferred from homology"/>
<dbReference type="PANTHER" id="PTHR32322:SF2">
    <property type="entry name" value="EAMA DOMAIN-CONTAINING PROTEIN"/>
    <property type="match status" value="1"/>
</dbReference>
<keyword evidence="12" id="KW-1185">Reference proteome</keyword>
<feature type="transmembrane region" description="Helical" evidence="9">
    <location>
        <begin position="85"/>
        <end position="105"/>
    </location>
</feature>
<keyword evidence="8 9" id="KW-0472">Membrane</keyword>
<keyword evidence="5 9" id="KW-0812">Transmembrane</keyword>
<evidence type="ECO:0000256" key="9">
    <source>
        <dbReference type="SAM" id="Phobius"/>
    </source>
</evidence>
<feature type="domain" description="EamA" evidence="10">
    <location>
        <begin position="6"/>
        <end position="130"/>
    </location>
</feature>
<feature type="transmembrane region" description="Helical" evidence="9">
    <location>
        <begin position="200"/>
        <end position="223"/>
    </location>
</feature>
<reference evidence="11 12" key="1">
    <citation type="submission" date="2024-01" db="EMBL/GenBank/DDBJ databases">
        <authorList>
            <person name="Kunselman E."/>
        </authorList>
    </citation>
    <scope>NUCLEOTIDE SEQUENCE [LARGE SCALE GENOMIC DNA]</scope>
    <source>
        <strain evidence="11">2 abalone samples</strain>
    </source>
</reference>
<comment type="function">
    <text evidence="1">Transports S-adenosylmethionine.</text>
</comment>
<dbReference type="PANTHER" id="PTHR32322">
    <property type="entry name" value="INNER MEMBRANE TRANSPORTER"/>
    <property type="match status" value="1"/>
</dbReference>
<feature type="transmembrane region" description="Helical" evidence="9">
    <location>
        <begin position="167"/>
        <end position="188"/>
    </location>
</feature>
<feature type="transmembrane region" description="Helical" evidence="9">
    <location>
        <begin position="260"/>
        <end position="278"/>
    </location>
</feature>
<protein>
    <recommendedName>
        <fullName evidence="4">S-adenosylmethionine uptake transporter</fullName>
    </recommendedName>
</protein>
<evidence type="ECO:0000256" key="5">
    <source>
        <dbReference type="ARBA" id="ARBA00022692"/>
    </source>
</evidence>
<sequence length="323" mass="35902">MKIRDIFIALFIAIVWAANNIGAKYALNHFPICYWVSMRMIICAIALLPFYKKVRMPLSHLILLGTNYSLLTILRYKGIEMKMDVSVVIIIDKLSNIFSVILGVMVLKEKINNKTKIGILLTIAGTMLLSSSPKVSGNWLAFASVLTGAFCWAIYNIQIKTIKETNYMAVMAWSTLFGVILPTILSLYTENSHIQLAKTATMTSISGVIFTAIFPLLLGNGLWYYLLSKYPLSQITAFVLLEPVLGFIGAIVILNETVTLKILGGLLIIFTGVLFIVYGKEKTTVLRVVHTTKKHKITIGTKYPNITKTGLDQSSNNKNIAIQ</sequence>
<comment type="subcellular location">
    <subcellularLocation>
        <location evidence="2">Membrane</location>
        <topology evidence="2">Multi-pass membrane protein</topology>
    </subcellularLocation>
</comment>
<feature type="domain" description="EamA" evidence="10">
    <location>
        <begin position="144"/>
        <end position="277"/>
    </location>
</feature>
<comment type="caution">
    <text evidence="11">The sequence shown here is derived from an EMBL/GenBank/DDBJ whole genome shotgun (WGS) entry which is preliminary data.</text>
</comment>
<keyword evidence="6" id="KW-0029">Amino-acid transport</keyword>
<evidence type="ECO:0000256" key="3">
    <source>
        <dbReference type="ARBA" id="ARBA00007362"/>
    </source>
</evidence>
<evidence type="ECO:0000256" key="7">
    <source>
        <dbReference type="ARBA" id="ARBA00022989"/>
    </source>
</evidence>
<dbReference type="EMBL" id="CAWVOK010000026">
    <property type="protein sequence ID" value="CAK8163319.1"/>
    <property type="molecule type" value="Genomic_DNA"/>
</dbReference>
<feature type="transmembrane region" description="Helical" evidence="9">
    <location>
        <begin position="139"/>
        <end position="155"/>
    </location>
</feature>
<dbReference type="Proteomes" id="UP001314181">
    <property type="component" value="Unassembled WGS sequence"/>
</dbReference>
<evidence type="ECO:0000313" key="12">
    <source>
        <dbReference type="Proteomes" id="UP001314181"/>
    </source>
</evidence>
<name>A0ABP0EVR0_9RICK</name>
<evidence type="ECO:0000259" key="10">
    <source>
        <dbReference type="Pfam" id="PF00892"/>
    </source>
</evidence>
<comment type="similarity">
    <text evidence="3">Belongs to the EamA transporter family.</text>
</comment>
<evidence type="ECO:0000313" key="11">
    <source>
        <dbReference type="EMBL" id="CAK8163319.1"/>
    </source>
</evidence>
<organism evidence="11 12">
    <name type="scientific">Candidatus Xenohaliotis californiensis</name>
    <dbReference type="NCBI Taxonomy" id="84677"/>
    <lineage>
        <taxon>Bacteria</taxon>
        <taxon>Pseudomonadati</taxon>
        <taxon>Pseudomonadota</taxon>
        <taxon>Alphaproteobacteria</taxon>
        <taxon>Rickettsiales</taxon>
        <taxon>Anaplasmataceae</taxon>
        <taxon>Candidatus Xenohaliotis</taxon>
    </lineage>
</organism>
<evidence type="ECO:0000256" key="4">
    <source>
        <dbReference type="ARBA" id="ARBA00019341"/>
    </source>
</evidence>
<evidence type="ECO:0000256" key="1">
    <source>
        <dbReference type="ARBA" id="ARBA00004028"/>
    </source>
</evidence>
<feature type="transmembrane region" description="Helical" evidence="9">
    <location>
        <begin position="235"/>
        <end position="254"/>
    </location>
</feature>
<keyword evidence="6" id="KW-0813">Transport</keyword>